<dbReference type="AlphaFoldDB" id="A0A2W2HMJ9"/>
<dbReference type="GO" id="GO:0015833">
    <property type="term" value="P:peptide transport"/>
    <property type="evidence" value="ECO:0007669"/>
    <property type="project" value="InterPro"/>
</dbReference>
<feature type="domain" description="ABC transporter" evidence="4">
    <location>
        <begin position="320"/>
        <end position="569"/>
    </location>
</feature>
<sequence length="587" mass="63216">MSLLNLTDVTIGVTQDTAGHEERLDLVHGLTLDVVAGQTLCVVGESGSGKTVTALSVVRLLEFVAPVYTEGEIAVGGVDVTRLGAEQMRAYRGARIGMIFQEALDSLNPAQRVGAQLLEAYRPDGVPARGGLKARRAAEAKAKALLAEVGLTDTARIMALYPHQMSGGMQQRVMIAMALMSDPDILIADEPTTALDVTTQAEILALFQRVQREHRTACVFITHDMGVAAEIADRIAVMYRGRLVEIGDKLDILTAPRHPYTRALLECVPRLGVSRREGFPTISEARLRAVTEGTAGRDEPVTETLRLPDAPAPVGDTPPLGIDRVTKVYGRRSRLARRSPVRAVNEVSLEIAPGEFFGLVGESGSGKTTLGRMVAALETPTSGRIAFGEHQITPAGLSGDERAFRRQAQLVFQDPQSSLDPRHTVARIIAEPLRELTPLRGGELDRRVAELIDEVGLPAGCADRLPAQLSGGQRQRVSIARAVAARPRLIVADEPTSALDVSVQGQVMNLLLQLRRSHGISFLFITHNLSLVLSVADRVGVMYGGELIETGTPHEIATSSAHDYTRRLLAANPDLSAYIGRHGHPSR</sequence>
<evidence type="ECO:0000313" key="5">
    <source>
        <dbReference type="EMBL" id="PZG52865.1"/>
    </source>
</evidence>
<dbReference type="GO" id="GO:0055085">
    <property type="term" value="P:transmembrane transport"/>
    <property type="evidence" value="ECO:0007669"/>
    <property type="project" value="UniProtKB-ARBA"/>
</dbReference>
<evidence type="ECO:0000313" key="6">
    <source>
        <dbReference type="Proteomes" id="UP000248544"/>
    </source>
</evidence>
<dbReference type="GO" id="GO:0016887">
    <property type="term" value="F:ATP hydrolysis activity"/>
    <property type="evidence" value="ECO:0007669"/>
    <property type="project" value="InterPro"/>
</dbReference>
<comment type="caution">
    <text evidence="5">The sequence shown here is derived from an EMBL/GenBank/DDBJ whole genome shotgun (WGS) entry which is preliminary data.</text>
</comment>
<proteinExistence type="predicted"/>
<dbReference type="RefSeq" id="WP_111166210.1">
    <property type="nucleotide sequence ID" value="NZ_POUA01000032.1"/>
</dbReference>
<dbReference type="EMBL" id="POUA01000032">
    <property type="protein sequence ID" value="PZG52865.1"/>
    <property type="molecule type" value="Genomic_DNA"/>
</dbReference>
<dbReference type="PROSITE" id="PS50893">
    <property type="entry name" value="ABC_TRANSPORTER_2"/>
    <property type="match status" value="2"/>
</dbReference>
<feature type="domain" description="ABC transporter" evidence="4">
    <location>
        <begin position="4"/>
        <end position="265"/>
    </location>
</feature>
<dbReference type="InterPro" id="IPR050319">
    <property type="entry name" value="ABC_transp_ATP-bind"/>
</dbReference>
<dbReference type="CDD" id="cd03257">
    <property type="entry name" value="ABC_NikE_OppD_transporters"/>
    <property type="match status" value="2"/>
</dbReference>
<dbReference type="NCBIfam" id="NF007739">
    <property type="entry name" value="PRK10419.1"/>
    <property type="match status" value="2"/>
</dbReference>
<dbReference type="InterPro" id="IPR003439">
    <property type="entry name" value="ABC_transporter-like_ATP-bd"/>
</dbReference>
<dbReference type="Proteomes" id="UP000248544">
    <property type="component" value="Unassembled WGS sequence"/>
</dbReference>
<dbReference type="InterPro" id="IPR027417">
    <property type="entry name" value="P-loop_NTPase"/>
</dbReference>
<accession>A0A2W2HMJ9</accession>
<dbReference type="SMART" id="SM00382">
    <property type="entry name" value="AAA"/>
    <property type="match status" value="2"/>
</dbReference>
<dbReference type="PROSITE" id="PS00211">
    <property type="entry name" value="ABC_TRANSPORTER_1"/>
    <property type="match status" value="2"/>
</dbReference>
<organism evidence="5 6">
    <name type="scientific">Spongiactinospora gelatinilytica</name>
    <dbReference type="NCBI Taxonomy" id="2666298"/>
    <lineage>
        <taxon>Bacteria</taxon>
        <taxon>Bacillati</taxon>
        <taxon>Actinomycetota</taxon>
        <taxon>Actinomycetes</taxon>
        <taxon>Streptosporangiales</taxon>
        <taxon>Streptosporangiaceae</taxon>
        <taxon>Spongiactinospora</taxon>
    </lineage>
</organism>
<protein>
    <submittedName>
        <fullName evidence="5">ABC transporter ATP-binding protein</fullName>
    </submittedName>
</protein>
<evidence type="ECO:0000256" key="2">
    <source>
        <dbReference type="ARBA" id="ARBA00022741"/>
    </source>
</evidence>
<reference evidence="5 6" key="1">
    <citation type="submission" date="2018-01" db="EMBL/GenBank/DDBJ databases">
        <title>Draft genome sequence of Sphaerisporangium sp. 7K107.</title>
        <authorList>
            <person name="Sahin N."/>
            <person name="Saygin H."/>
            <person name="Ay H."/>
        </authorList>
    </citation>
    <scope>NUCLEOTIDE SEQUENCE [LARGE SCALE GENOMIC DNA]</scope>
    <source>
        <strain evidence="5 6">7K107</strain>
    </source>
</reference>
<dbReference type="GO" id="GO:0005524">
    <property type="term" value="F:ATP binding"/>
    <property type="evidence" value="ECO:0007669"/>
    <property type="project" value="UniProtKB-KW"/>
</dbReference>
<dbReference type="InterPro" id="IPR003593">
    <property type="entry name" value="AAA+_ATPase"/>
</dbReference>
<dbReference type="SUPFAM" id="SSF52540">
    <property type="entry name" value="P-loop containing nucleoside triphosphate hydrolases"/>
    <property type="match status" value="2"/>
</dbReference>
<evidence type="ECO:0000256" key="3">
    <source>
        <dbReference type="ARBA" id="ARBA00022840"/>
    </source>
</evidence>
<keyword evidence="2" id="KW-0547">Nucleotide-binding</keyword>
<dbReference type="PANTHER" id="PTHR43776">
    <property type="entry name" value="TRANSPORT ATP-BINDING PROTEIN"/>
    <property type="match status" value="1"/>
</dbReference>
<dbReference type="InterPro" id="IPR013563">
    <property type="entry name" value="Oligopep_ABC_C"/>
</dbReference>
<keyword evidence="1" id="KW-0813">Transport</keyword>
<name>A0A2W2HMJ9_9ACTN</name>
<dbReference type="NCBIfam" id="NF008453">
    <property type="entry name" value="PRK11308.1"/>
    <property type="match status" value="2"/>
</dbReference>
<evidence type="ECO:0000259" key="4">
    <source>
        <dbReference type="PROSITE" id="PS50893"/>
    </source>
</evidence>
<gene>
    <name evidence="5" type="ORF">C1I98_06745</name>
</gene>
<keyword evidence="6" id="KW-1185">Reference proteome</keyword>
<evidence type="ECO:0000256" key="1">
    <source>
        <dbReference type="ARBA" id="ARBA00022448"/>
    </source>
</evidence>
<dbReference type="Gene3D" id="3.40.50.300">
    <property type="entry name" value="P-loop containing nucleotide triphosphate hydrolases"/>
    <property type="match status" value="2"/>
</dbReference>
<dbReference type="InterPro" id="IPR017871">
    <property type="entry name" value="ABC_transporter-like_CS"/>
</dbReference>
<dbReference type="Pfam" id="PF08352">
    <property type="entry name" value="oligo_HPY"/>
    <property type="match status" value="1"/>
</dbReference>
<keyword evidence="3 5" id="KW-0067">ATP-binding</keyword>
<dbReference type="Pfam" id="PF00005">
    <property type="entry name" value="ABC_tran"/>
    <property type="match status" value="2"/>
</dbReference>